<dbReference type="AlphaFoldDB" id="A0A6N9HL09"/>
<dbReference type="EMBL" id="WWCJ01000012">
    <property type="protein sequence ID" value="MYN03927.1"/>
    <property type="molecule type" value="Genomic_DNA"/>
</dbReference>
<accession>A0A6N9HL09</accession>
<dbReference type="Proteomes" id="UP000448575">
    <property type="component" value="Unassembled WGS sequence"/>
</dbReference>
<evidence type="ECO:0000313" key="1">
    <source>
        <dbReference type="EMBL" id="MYN03927.1"/>
    </source>
</evidence>
<organism evidence="1 2">
    <name type="scientific">Pseudoduganella guangdongensis</name>
    <dbReference type="NCBI Taxonomy" id="2692179"/>
    <lineage>
        <taxon>Bacteria</taxon>
        <taxon>Pseudomonadati</taxon>
        <taxon>Pseudomonadota</taxon>
        <taxon>Betaproteobacteria</taxon>
        <taxon>Burkholderiales</taxon>
        <taxon>Oxalobacteraceae</taxon>
        <taxon>Telluria group</taxon>
        <taxon>Pseudoduganella</taxon>
    </lineage>
</organism>
<reference evidence="1 2" key="1">
    <citation type="submission" date="2019-12" db="EMBL/GenBank/DDBJ databases">
        <title>Novel species isolated from a subtropical stream in China.</title>
        <authorList>
            <person name="Lu H."/>
        </authorList>
    </citation>
    <scope>NUCLEOTIDE SEQUENCE [LARGE SCALE GENOMIC DNA]</scope>
    <source>
        <strain evidence="1 2">DS3</strain>
    </source>
</reference>
<protein>
    <submittedName>
        <fullName evidence="1">Uncharacterized protein</fullName>
    </submittedName>
</protein>
<proteinExistence type="predicted"/>
<comment type="caution">
    <text evidence="1">The sequence shown here is derived from an EMBL/GenBank/DDBJ whole genome shotgun (WGS) entry which is preliminary data.</text>
</comment>
<keyword evidence="2" id="KW-1185">Reference proteome</keyword>
<dbReference type="Gene3D" id="2.80.10.50">
    <property type="match status" value="1"/>
</dbReference>
<evidence type="ECO:0000313" key="2">
    <source>
        <dbReference type="Proteomes" id="UP000448575"/>
    </source>
</evidence>
<dbReference type="RefSeq" id="WP_161026894.1">
    <property type="nucleotide sequence ID" value="NZ_WWCJ01000012.1"/>
</dbReference>
<name>A0A6N9HL09_9BURK</name>
<gene>
    <name evidence="1" type="ORF">GTP41_17675</name>
</gene>
<sequence length="312" mass="33953">MSLQNHVAKVSAEVNRVEALMSSAPDDYVSMGAAFAALEAGGGLYSIYTGLDKATYYVHGLIGGLVAGIEIVGGKLTIAKRINKRGYTGSCSLFTVALGPAYTNFVGYDEHAQPVLWFNGGGVGLDLFLGGGRFEIYNTVPEPKPTPQPGKPVFVRKADITTILERDIHIVVPTDKGQYWEVEDSSKNDGSRIQIWNSDAPARTWHLMPAGTDKDGHDLFKLRNTKLNTYATFDFNPAKDRLDGFPITSSAFRSTGQTFKVARDASGRFSIYVTDTAAMVRENNHAGNSTKILAKEVNADSLESSLWNFQTI</sequence>